<evidence type="ECO:0000256" key="11">
    <source>
        <dbReference type="ARBA" id="ARBA00022837"/>
    </source>
</evidence>
<gene>
    <name evidence="16" type="ORF">B0I36DRAFT_429223</name>
</gene>
<dbReference type="Proteomes" id="UP000756346">
    <property type="component" value="Unassembled WGS sequence"/>
</dbReference>
<reference evidence="16" key="1">
    <citation type="journal article" date="2021" name="Nat. Commun.">
        <title>Genetic determinants of endophytism in the Arabidopsis root mycobiome.</title>
        <authorList>
            <person name="Mesny F."/>
            <person name="Miyauchi S."/>
            <person name="Thiergart T."/>
            <person name="Pickel B."/>
            <person name="Atanasova L."/>
            <person name="Karlsson M."/>
            <person name="Huettel B."/>
            <person name="Barry K.W."/>
            <person name="Haridas S."/>
            <person name="Chen C."/>
            <person name="Bauer D."/>
            <person name="Andreopoulos W."/>
            <person name="Pangilinan J."/>
            <person name="LaButti K."/>
            <person name="Riley R."/>
            <person name="Lipzen A."/>
            <person name="Clum A."/>
            <person name="Drula E."/>
            <person name="Henrissat B."/>
            <person name="Kohler A."/>
            <person name="Grigoriev I.V."/>
            <person name="Martin F.M."/>
            <person name="Hacquard S."/>
        </authorList>
    </citation>
    <scope>NUCLEOTIDE SEQUENCE</scope>
    <source>
        <strain evidence="16">MPI-CAGE-CH-0230</strain>
    </source>
</reference>
<name>A0A9P8YDJ9_9PEZI</name>
<evidence type="ECO:0000256" key="8">
    <source>
        <dbReference type="ARBA" id="ARBA00022723"/>
    </source>
</evidence>
<organism evidence="16 17">
    <name type="scientific">Microdochium trichocladiopsis</name>
    <dbReference type="NCBI Taxonomy" id="1682393"/>
    <lineage>
        <taxon>Eukaryota</taxon>
        <taxon>Fungi</taxon>
        <taxon>Dikarya</taxon>
        <taxon>Ascomycota</taxon>
        <taxon>Pezizomycotina</taxon>
        <taxon>Sordariomycetes</taxon>
        <taxon>Xylariomycetidae</taxon>
        <taxon>Xylariales</taxon>
        <taxon>Microdochiaceae</taxon>
        <taxon>Microdochium</taxon>
    </lineage>
</organism>
<evidence type="ECO:0000256" key="12">
    <source>
        <dbReference type="ARBA" id="ARBA00022989"/>
    </source>
</evidence>
<dbReference type="GO" id="GO:0004519">
    <property type="term" value="F:endonuclease activity"/>
    <property type="evidence" value="ECO:0007669"/>
    <property type="project" value="UniProtKB-KW"/>
</dbReference>
<evidence type="ECO:0000256" key="6">
    <source>
        <dbReference type="ARBA" id="ARBA00022692"/>
    </source>
</evidence>
<dbReference type="PROSITE" id="PS50830">
    <property type="entry name" value="TNASE_3"/>
    <property type="match status" value="1"/>
</dbReference>
<evidence type="ECO:0000256" key="13">
    <source>
        <dbReference type="ARBA" id="ARBA00023128"/>
    </source>
</evidence>
<dbReference type="FunFam" id="2.40.50.90:FF:000029">
    <property type="entry name" value="Probable endonuclease lcl3"/>
    <property type="match status" value="1"/>
</dbReference>
<comment type="caution">
    <text evidence="16">The sequence shown here is derived from an EMBL/GenBank/DDBJ whole genome shotgun (WGS) entry which is preliminary data.</text>
</comment>
<comment type="similarity">
    <text evidence="3">Belongs to the LCL3 family.</text>
</comment>
<evidence type="ECO:0000259" key="15">
    <source>
        <dbReference type="PROSITE" id="PS50830"/>
    </source>
</evidence>
<evidence type="ECO:0000256" key="7">
    <source>
        <dbReference type="ARBA" id="ARBA00022722"/>
    </source>
</evidence>
<dbReference type="SMART" id="SM00318">
    <property type="entry name" value="SNc"/>
    <property type="match status" value="1"/>
</dbReference>
<dbReference type="AlphaFoldDB" id="A0A9P8YDJ9"/>
<keyword evidence="9" id="KW-0255">Endonuclease</keyword>
<dbReference type="GeneID" id="70192039"/>
<keyword evidence="12" id="KW-1133">Transmembrane helix</keyword>
<evidence type="ECO:0000256" key="1">
    <source>
        <dbReference type="ARBA" id="ARBA00004167"/>
    </source>
</evidence>
<keyword evidence="17" id="KW-1185">Reference proteome</keyword>
<keyword evidence="10" id="KW-0378">Hydrolase</keyword>
<dbReference type="GO" id="GO:0016020">
    <property type="term" value="C:membrane"/>
    <property type="evidence" value="ECO:0007669"/>
    <property type="project" value="UniProtKB-SubCell"/>
</dbReference>
<dbReference type="Gene3D" id="2.40.50.90">
    <property type="match status" value="1"/>
</dbReference>
<comment type="subcellular location">
    <subcellularLocation>
        <location evidence="1">Membrane</location>
        <topology evidence="1">Single-pass membrane protein</topology>
    </subcellularLocation>
    <subcellularLocation>
        <location evidence="2">Mitochondrion</location>
    </subcellularLocation>
</comment>
<evidence type="ECO:0000256" key="3">
    <source>
        <dbReference type="ARBA" id="ARBA00005435"/>
    </source>
</evidence>
<evidence type="ECO:0000256" key="5">
    <source>
        <dbReference type="ARBA" id="ARBA00014651"/>
    </source>
</evidence>
<dbReference type="InterPro" id="IPR016071">
    <property type="entry name" value="Staphylococal_nuclease_OB-fold"/>
</dbReference>
<keyword evidence="6" id="KW-0812">Transmembrane</keyword>
<evidence type="ECO:0000256" key="10">
    <source>
        <dbReference type="ARBA" id="ARBA00022801"/>
    </source>
</evidence>
<evidence type="ECO:0000256" key="4">
    <source>
        <dbReference type="ARBA" id="ARBA00013404"/>
    </source>
</evidence>
<feature type="domain" description="TNase-like" evidence="15">
    <location>
        <begin position="81"/>
        <end position="239"/>
    </location>
</feature>
<keyword evidence="14" id="KW-0472">Membrane</keyword>
<evidence type="ECO:0000313" key="17">
    <source>
        <dbReference type="Proteomes" id="UP000756346"/>
    </source>
</evidence>
<dbReference type="InterPro" id="IPR035437">
    <property type="entry name" value="SNase_OB-fold_sf"/>
</dbReference>
<dbReference type="GO" id="GO:0005739">
    <property type="term" value="C:mitochondrion"/>
    <property type="evidence" value="ECO:0007669"/>
    <property type="project" value="UniProtKB-SubCell"/>
</dbReference>
<protein>
    <recommendedName>
        <fullName evidence="4">Probable endonuclease LCL3</fullName>
    </recommendedName>
    <alternativeName>
        <fullName evidence="5">Probable endonuclease lcl3</fullName>
    </alternativeName>
</protein>
<dbReference type="PANTHER" id="PTHR12302:SF3">
    <property type="entry name" value="SERINE_THREONINE-PROTEIN KINASE 31"/>
    <property type="match status" value="1"/>
</dbReference>
<proteinExistence type="inferred from homology"/>
<dbReference type="EMBL" id="JAGTJQ010000003">
    <property type="protein sequence ID" value="KAH7034991.1"/>
    <property type="molecule type" value="Genomic_DNA"/>
</dbReference>
<keyword evidence="11" id="KW-0106">Calcium</keyword>
<accession>A0A9P8YDJ9</accession>
<dbReference type="GO" id="GO:0016787">
    <property type="term" value="F:hydrolase activity"/>
    <property type="evidence" value="ECO:0007669"/>
    <property type="project" value="UniProtKB-KW"/>
</dbReference>
<dbReference type="GO" id="GO:0046872">
    <property type="term" value="F:metal ion binding"/>
    <property type="evidence" value="ECO:0007669"/>
    <property type="project" value="UniProtKB-KW"/>
</dbReference>
<dbReference type="RefSeq" id="XP_046015084.1">
    <property type="nucleotide sequence ID" value="XM_046162493.1"/>
</dbReference>
<evidence type="ECO:0000256" key="14">
    <source>
        <dbReference type="ARBA" id="ARBA00023136"/>
    </source>
</evidence>
<dbReference type="OrthoDB" id="430293at2759"/>
<keyword evidence="7" id="KW-0540">Nuclease</keyword>
<keyword evidence="8" id="KW-0479">Metal-binding</keyword>
<dbReference type="Pfam" id="PF00565">
    <property type="entry name" value="SNase"/>
    <property type="match status" value="1"/>
</dbReference>
<dbReference type="PANTHER" id="PTHR12302">
    <property type="entry name" value="EBNA2 BINDING PROTEIN P100"/>
    <property type="match status" value="1"/>
</dbReference>
<evidence type="ECO:0000256" key="2">
    <source>
        <dbReference type="ARBA" id="ARBA00004173"/>
    </source>
</evidence>
<evidence type="ECO:0000313" key="16">
    <source>
        <dbReference type="EMBL" id="KAH7034991.1"/>
    </source>
</evidence>
<sequence length="271" mass="31413">MRWPWSGWTEKEKPKVEERRIPVSWTDSLNAIDWDHYKEPRNWVPTLLVTSTVVFSLHIYRSYMRRIPGTSYVRPDYYRKRSLFGRVTSVGDGDNFHLYHTPGGRITGWGWLRRVPTKKTKLKNKTIPIRIAGIDAPEGAHFGRPSQPYSAEALAWLTSYINGRRVRAKIYRRDQYDRIVATVFTRKWFIKRDVGLEMLKRGLATTYEAKTGAEFGGLEAKYKAAEAFAKERKLGMWSGKPADFESPRDYKNRMIAEDAAKESQPPVPPVV</sequence>
<dbReference type="SUPFAM" id="SSF50199">
    <property type="entry name" value="Staphylococcal nuclease"/>
    <property type="match status" value="1"/>
</dbReference>
<keyword evidence="13" id="KW-0496">Mitochondrion</keyword>
<evidence type="ECO:0000256" key="9">
    <source>
        <dbReference type="ARBA" id="ARBA00022759"/>
    </source>
</evidence>